<dbReference type="PROSITE" id="PS50238">
    <property type="entry name" value="RHOGAP"/>
    <property type="match status" value="1"/>
</dbReference>
<dbReference type="InterPro" id="IPR036028">
    <property type="entry name" value="SH3-like_dom_sf"/>
</dbReference>
<dbReference type="InterPro" id="IPR001452">
    <property type="entry name" value="SH3_domain"/>
</dbReference>
<comment type="subcellular location">
    <subcellularLocation>
        <location evidence="1">Membrane</location>
        <topology evidence="1">Multi-pass membrane protein</topology>
    </subcellularLocation>
</comment>
<dbReference type="Pfam" id="PF00018">
    <property type="entry name" value="SH3_1"/>
    <property type="match status" value="1"/>
</dbReference>
<name>A0A2P6NMM0_9EUKA</name>
<dbReference type="GO" id="GO:0046983">
    <property type="term" value="F:protein dimerization activity"/>
    <property type="evidence" value="ECO:0007669"/>
    <property type="project" value="InterPro"/>
</dbReference>
<evidence type="ECO:0000256" key="9">
    <source>
        <dbReference type="ARBA" id="ARBA00023163"/>
    </source>
</evidence>
<dbReference type="STRING" id="1890364.A0A2P6NMM0"/>
<dbReference type="GO" id="GO:0007165">
    <property type="term" value="P:signal transduction"/>
    <property type="evidence" value="ECO:0007669"/>
    <property type="project" value="InterPro"/>
</dbReference>
<evidence type="ECO:0000256" key="3">
    <source>
        <dbReference type="ARBA" id="ARBA00022443"/>
    </source>
</evidence>
<dbReference type="SUPFAM" id="SSF48350">
    <property type="entry name" value="GTPase activation domain, GAP"/>
    <property type="match status" value="1"/>
</dbReference>
<dbReference type="InterPro" id="IPR036603">
    <property type="entry name" value="RBP11-like"/>
</dbReference>
<dbReference type="InterPro" id="IPR039542">
    <property type="entry name" value="Erv_N"/>
</dbReference>
<dbReference type="InterPro" id="IPR009025">
    <property type="entry name" value="RBP11-like_dimer"/>
</dbReference>
<keyword evidence="8" id="KW-0472">Membrane</keyword>
<keyword evidence="3 10" id="KW-0728">SH3 domain</keyword>
<keyword evidence="6" id="KW-0677">Repeat</keyword>
<dbReference type="Pfam" id="PF13850">
    <property type="entry name" value="ERGIC_N"/>
    <property type="match status" value="1"/>
</dbReference>
<dbReference type="Pfam" id="PF13656">
    <property type="entry name" value="RNA_pol_L_2"/>
    <property type="match status" value="1"/>
</dbReference>
<dbReference type="InterPro" id="IPR008936">
    <property type="entry name" value="Rho_GTPase_activation_prot"/>
</dbReference>
<dbReference type="Gene3D" id="1.10.555.10">
    <property type="entry name" value="Rho GTPase activation protein"/>
    <property type="match status" value="1"/>
</dbReference>
<evidence type="ECO:0000256" key="6">
    <source>
        <dbReference type="ARBA" id="ARBA00022737"/>
    </source>
</evidence>
<evidence type="ECO:0000256" key="4">
    <source>
        <dbReference type="ARBA" id="ARBA00022478"/>
    </source>
</evidence>
<dbReference type="InterPro" id="IPR033898">
    <property type="entry name" value="RNAP_AC19"/>
</dbReference>
<organism evidence="13 14">
    <name type="scientific">Planoprotostelium fungivorum</name>
    <dbReference type="NCBI Taxonomy" id="1890364"/>
    <lineage>
        <taxon>Eukaryota</taxon>
        <taxon>Amoebozoa</taxon>
        <taxon>Evosea</taxon>
        <taxon>Variosea</taxon>
        <taxon>Cavosteliida</taxon>
        <taxon>Cavosteliaceae</taxon>
        <taxon>Planoprotostelium</taxon>
    </lineage>
</organism>
<dbReference type="InterPro" id="IPR022905">
    <property type="entry name" value="Rpo11-like"/>
</dbReference>
<proteinExistence type="inferred from homology"/>
<evidence type="ECO:0000256" key="7">
    <source>
        <dbReference type="ARBA" id="ARBA00022989"/>
    </source>
</evidence>
<feature type="domain" description="SH3" evidence="11">
    <location>
        <begin position="14"/>
        <end position="79"/>
    </location>
</feature>
<keyword evidence="5" id="KW-0812">Transmembrane</keyword>
<dbReference type="HAMAP" id="MF_00261">
    <property type="entry name" value="RNApol_arch_Rpo11"/>
    <property type="match status" value="1"/>
</dbReference>
<keyword evidence="4" id="KW-0240">DNA-directed RNA polymerase</keyword>
<dbReference type="GO" id="GO:0006351">
    <property type="term" value="P:DNA-templated transcription"/>
    <property type="evidence" value="ECO:0007669"/>
    <property type="project" value="InterPro"/>
</dbReference>
<dbReference type="InParanoid" id="A0A2P6NMM0"/>
<dbReference type="GO" id="GO:0003899">
    <property type="term" value="F:DNA-directed RNA polymerase activity"/>
    <property type="evidence" value="ECO:0007669"/>
    <property type="project" value="InterPro"/>
</dbReference>
<dbReference type="CDD" id="cd07029">
    <property type="entry name" value="RNAP_I_III_AC19"/>
    <property type="match status" value="1"/>
</dbReference>
<dbReference type="GO" id="GO:0030134">
    <property type="term" value="C:COPII-coated ER to Golgi transport vesicle"/>
    <property type="evidence" value="ECO:0007669"/>
    <property type="project" value="TreeGrafter"/>
</dbReference>
<gene>
    <name evidence="13" type="ORF">PROFUN_06984</name>
</gene>
<accession>A0A2P6NMM0</accession>
<evidence type="ECO:0000256" key="2">
    <source>
        <dbReference type="ARBA" id="ARBA00005648"/>
    </source>
</evidence>
<protein>
    <submittedName>
        <fullName evidence="13">Uncharacterized protein</fullName>
    </submittedName>
</protein>
<dbReference type="PANTHER" id="PTHR10984">
    <property type="entry name" value="ENDOPLASMIC RETICULUM-GOLGI INTERMEDIATE COMPARTMENT PROTEIN"/>
    <property type="match status" value="1"/>
</dbReference>
<dbReference type="InterPro" id="IPR045888">
    <property type="entry name" value="Erv"/>
</dbReference>
<evidence type="ECO:0000313" key="14">
    <source>
        <dbReference type="Proteomes" id="UP000241769"/>
    </source>
</evidence>
<reference evidence="13 14" key="1">
    <citation type="journal article" date="2018" name="Genome Biol. Evol.">
        <title>Multiple Roots of Fruiting Body Formation in Amoebozoa.</title>
        <authorList>
            <person name="Hillmann F."/>
            <person name="Forbes G."/>
            <person name="Novohradska S."/>
            <person name="Ferling I."/>
            <person name="Riege K."/>
            <person name="Groth M."/>
            <person name="Westermann M."/>
            <person name="Marz M."/>
            <person name="Spaller T."/>
            <person name="Winckler T."/>
            <person name="Schaap P."/>
            <person name="Glockner G."/>
        </authorList>
    </citation>
    <scope>NUCLEOTIDE SEQUENCE [LARGE SCALE GENOMIC DNA]</scope>
    <source>
        <strain evidence="13 14">Jena</strain>
    </source>
</reference>
<dbReference type="InterPro" id="IPR012936">
    <property type="entry name" value="Erv_C"/>
</dbReference>
<dbReference type="OrthoDB" id="510325at2759"/>
<dbReference type="GO" id="GO:0005783">
    <property type="term" value="C:endoplasmic reticulum"/>
    <property type="evidence" value="ECO:0007669"/>
    <property type="project" value="TreeGrafter"/>
</dbReference>
<evidence type="ECO:0000256" key="10">
    <source>
        <dbReference type="PROSITE-ProRule" id="PRU00192"/>
    </source>
</evidence>
<dbReference type="PANTHER" id="PTHR10984:SF25">
    <property type="entry name" value="ENDOPLASMIC RETICULUM-GOLGI INTERMEDIATE COMPARTMENT PROTEIN 3"/>
    <property type="match status" value="1"/>
</dbReference>
<dbReference type="SUPFAM" id="SSF55257">
    <property type="entry name" value="RBP11-like subunits of RNA polymerase"/>
    <property type="match status" value="1"/>
</dbReference>
<evidence type="ECO:0000313" key="13">
    <source>
        <dbReference type="EMBL" id="PRP85214.1"/>
    </source>
</evidence>
<comment type="caution">
    <text evidence="13">The sequence shown here is derived from an EMBL/GenBank/DDBJ whole genome shotgun (WGS) entry which is preliminary data.</text>
</comment>
<dbReference type="Pfam" id="PF00620">
    <property type="entry name" value="RhoGAP"/>
    <property type="match status" value="1"/>
</dbReference>
<keyword evidence="14" id="KW-1185">Reference proteome</keyword>
<evidence type="ECO:0000259" key="11">
    <source>
        <dbReference type="PROSITE" id="PS50002"/>
    </source>
</evidence>
<evidence type="ECO:0000256" key="8">
    <source>
        <dbReference type="ARBA" id="ARBA00023136"/>
    </source>
</evidence>
<dbReference type="SMART" id="SM00707">
    <property type="entry name" value="RPEL"/>
    <property type="match status" value="2"/>
</dbReference>
<dbReference type="GO" id="GO:0016020">
    <property type="term" value="C:membrane"/>
    <property type="evidence" value="ECO:0007669"/>
    <property type="project" value="UniProtKB-SubCell"/>
</dbReference>
<dbReference type="Gene3D" id="3.30.1360.10">
    <property type="entry name" value="RNA polymerase, RBP11-like subunit"/>
    <property type="match status" value="1"/>
</dbReference>
<dbReference type="InterPro" id="IPR000198">
    <property type="entry name" value="RhoGAP_dom"/>
</dbReference>
<evidence type="ECO:0000256" key="5">
    <source>
        <dbReference type="ARBA" id="ARBA00022692"/>
    </source>
</evidence>
<sequence>MADLHDDTRSSSIPVRPIIYAIYGFTGKDEVELTFQENQEIVVYGMDESGWVEGQLSYDGEPSKQYGWFPVWCLSVGDVAYIKSMEGSKVKKDEKLTKEDKILTLNDFLCSRPPPEELLKKNIIKTQSLGNPNRIIPNSPPPSEERPVNRLLAKFIKTRPKKEELNERNILRDERDRGATFNNRMGTLNAFIQKRLNGDRRSTLLPISSPIVESSIFGVPLNVLFDKEMNRRQFEEDKNQHKSNSRCMIPIVESCVQFLTRTSLEEEGLFRVSGGAAEMSKIIKTLESQNPKEVQEWMCASKNQVSPHSVASVLKRFFRELPEPLISNELVSDLDKWTKIIDEAMVGLTFSAILNRMPEANRKLLLYLLEFLYKVADKSSVNKMTSNNLGIVWGPALMRDEAPLDMNNVVDFFAANQEEITAPGRDDSATFIFQDEDHTIGNALRYMLMKKIIATVKKPNSETCSPKVSFAGYSIPHPSKPEMNVRVQTASQEITSLEVVKESLSSLKDVCNHILETYLIEESNPFEEERHPAVSRLDLSLYVIYNGDKVPVALSQRFSAFDIFHKTAEDVQQKSTYGAAMGIVAIVLLCYGEASFYLSPPEYTSTLSVNHVYKSETIPLYIRMLFMELPCDAVYLDIMDRFGELVPESRQSLIKHNWKADFGTLINSDGKLAYRWFDRAYEREEKFWYRLRNYIFERPESECLPCHVEQRSHHPENACCNTCLRLKQVFTENGRSAEQADSYPQCQGPKEGCMIEGHLKLYQHRGNLHILAGSSHAVYGGHQHSWQPNHRKLGFNSTHYINLFSFGDRYSEMVNPLDGFIYTELGLSRQQYFLEVVPTTHVSPVTGKHTVTNQYSATFTNNPVDLSSPHAQLPGIFVHYDFSPLKIQIEGKSETLLQFLTRLCAIVGGVWVVVGMTYKFTTTFFDLLFSGVVKSTRAQ</sequence>
<dbReference type="InterPro" id="IPR004018">
    <property type="entry name" value="RPEL_repeat"/>
</dbReference>
<feature type="domain" description="Rho-GAP" evidence="12">
    <location>
        <begin position="232"/>
        <end position="421"/>
    </location>
</feature>
<dbReference type="Pfam" id="PF07970">
    <property type="entry name" value="COPIIcoated_ERV"/>
    <property type="match status" value="1"/>
</dbReference>
<dbReference type="CDD" id="cd00159">
    <property type="entry name" value="RhoGAP"/>
    <property type="match status" value="1"/>
</dbReference>
<dbReference type="PROSITE" id="PS50002">
    <property type="entry name" value="SH3"/>
    <property type="match status" value="1"/>
</dbReference>
<comment type="similarity">
    <text evidence="2">Belongs to the ERGIC family.</text>
</comment>
<keyword evidence="7" id="KW-1133">Transmembrane helix</keyword>
<dbReference type="EMBL" id="MDYQ01000048">
    <property type="protein sequence ID" value="PRP85214.1"/>
    <property type="molecule type" value="Genomic_DNA"/>
</dbReference>
<dbReference type="SMART" id="SM00326">
    <property type="entry name" value="SH3"/>
    <property type="match status" value="1"/>
</dbReference>
<dbReference type="SMART" id="SM00324">
    <property type="entry name" value="RhoGAP"/>
    <property type="match status" value="1"/>
</dbReference>
<dbReference type="Gene3D" id="2.30.30.40">
    <property type="entry name" value="SH3 Domains"/>
    <property type="match status" value="1"/>
</dbReference>
<keyword evidence="9" id="KW-0804">Transcription</keyword>
<dbReference type="CDD" id="cd00174">
    <property type="entry name" value="SH3"/>
    <property type="match status" value="1"/>
</dbReference>
<evidence type="ECO:0000256" key="1">
    <source>
        <dbReference type="ARBA" id="ARBA00004141"/>
    </source>
</evidence>
<dbReference type="GO" id="GO:0000428">
    <property type="term" value="C:DNA-directed RNA polymerase complex"/>
    <property type="evidence" value="ECO:0007669"/>
    <property type="project" value="UniProtKB-KW"/>
</dbReference>
<evidence type="ECO:0000259" key="12">
    <source>
        <dbReference type="PROSITE" id="PS50238"/>
    </source>
</evidence>
<dbReference type="AlphaFoldDB" id="A0A2P6NMM0"/>
<dbReference type="Proteomes" id="UP000241769">
    <property type="component" value="Unassembled WGS sequence"/>
</dbReference>
<dbReference type="SUPFAM" id="SSF50044">
    <property type="entry name" value="SH3-domain"/>
    <property type="match status" value="1"/>
</dbReference>